<evidence type="ECO:0000256" key="13">
    <source>
        <dbReference type="ARBA" id="ARBA00039450"/>
    </source>
</evidence>
<dbReference type="UniPathway" id="UPA00094"/>
<keyword evidence="8 18" id="KW-0808">Transferase</keyword>
<dbReference type="InterPro" id="IPR016039">
    <property type="entry name" value="Thiolase-like"/>
</dbReference>
<evidence type="ECO:0000256" key="10">
    <source>
        <dbReference type="ARBA" id="ARBA00023098"/>
    </source>
</evidence>
<keyword evidence="21" id="KW-1185">Reference proteome</keyword>
<comment type="subcellular location">
    <subcellularLocation>
        <location evidence="1">Cytoplasm</location>
    </subcellularLocation>
</comment>
<proteinExistence type="inferred from homology"/>
<dbReference type="STRING" id="515618.RIEPE_0502"/>
<dbReference type="InterPro" id="IPR000794">
    <property type="entry name" value="Beta-ketoacyl_synthase"/>
</dbReference>
<evidence type="ECO:0000256" key="8">
    <source>
        <dbReference type="ARBA" id="ARBA00022679"/>
    </source>
</evidence>
<dbReference type="SMART" id="SM00825">
    <property type="entry name" value="PKS_KS"/>
    <property type="match status" value="1"/>
</dbReference>
<evidence type="ECO:0000256" key="18">
    <source>
        <dbReference type="RuleBase" id="RU003694"/>
    </source>
</evidence>
<dbReference type="CDD" id="cd00834">
    <property type="entry name" value="KAS_I_II"/>
    <property type="match status" value="1"/>
</dbReference>
<protein>
    <recommendedName>
        <fullName evidence="13">3-oxoacyl-[acyl-carrier-protein] synthase 1</fullName>
        <ecNumber evidence="5">2.3.1.41</ecNumber>
    </recommendedName>
    <alternativeName>
        <fullName evidence="14">3-oxoacyl-[acyl-carrier-protein] synthase I</fullName>
    </alternativeName>
    <alternativeName>
        <fullName evidence="15">Beta-ketoacyl-ACP synthase I</fullName>
    </alternativeName>
</protein>
<keyword evidence="10" id="KW-0443">Lipid metabolism</keyword>
<evidence type="ECO:0000256" key="11">
    <source>
        <dbReference type="ARBA" id="ARBA00023160"/>
    </source>
</evidence>
<evidence type="ECO:0000256" key="17">
    <source>
        <dbReference type="ARBA" id="ARBA00048506"/>
    </source>
</evidence>
<evidence type="ECO:0000256" key="16">
    <source>
        <dbReference type="ARBA" id="ARBA00048121"/>
    </source>
</evidence>
<dbReference type="PROSITE" id="PS00606">
    <property type="entry name" value="KS3_1"/>
    <property type="match status" value="1"/>
</dbReference>
<evidence type="ECO:0000256" key="6">
    <source>
        <dbReference type="ARBA" id="ARBA00022490"/>
    </source>
</evidence>
<dbReference type="InterPro" id="IPR014031">
    <property type="entry name" value="Ketoacyl_synth_C"/>
</dbReference>
<evidence type="ECO:0000256" key="15">
    <source>
        <dbReference type="ARBA" id="ARBA00042143"/>
    </source>
</evidence>
<dbReference type="AlphaFoldDB" id="D4G8T0"/>
<dbReference type="FunFam" id="3.40.47.10:FF:000006">
    <property type="entry name" value="3-oxoacyl-[acyl-carrier-protein] synthase I"/>
    <property type="match status" value="1"/>
</dbReference>
<comment type="subunit">
    <text evidence="4">Homodimer.</text>
</comment>
<accession>D4G8T0</accession>
<evidence type="ECO:0000259" key="19">
    <source>
        <dbReference type="PROSITE" id="PS52004"/>
    </source>
</evidence>
<keyword evidence="11" id="KW-0275">Fatty acid biosynthesis</keyword>
<evidence type="ECO:0000256" key="4">
    <source>
        <dbReference type="ARBA" id="ARBA00011738"/>
    </source>
</evidence>
<dbReference type="PANTHER" id="PTHR11712">
    <property type="entry name" value="POLYKETIDE SYNTHASE-RELATED"/>
    <property type="match status" value="1"/>
</dbReference>
<evidence type="ECO:0000256" key="3">
    <source>
        <dbReference type="ARBA" id="ARBA00008467"/>
    </source>
</evidence>
<evidence type="ECO:0000256" key="14">
    <source>
        <dbReference type="ARBA" id="ARBA00041620"/>
    </source>
</evidence>
<comment type="similarity">
    <text evidence="3 18">Belongs to the thiolase-like superfamily. Beta-ketoacyl-ACP synthases family.</text>
</comment>
<dbReference type="RefSeq" id="WP_013087912.1">
    <property type="nucleotide sequence ID" value="NC_014109.1"/>
</dbReference>
<keyword evidence="12 20" id="KW-0012">Acyltransferase</keyword>
<keyword evidence="9" id="KW-0276">Fatty acid metabolism</keyword>
<gene>
    <name evidence="20" type="ordered locus">RIEPE_0502</name>
</gene>
<evidence type="ECO:0000256" key="12">
    <source>
        <dbReference type="ARBA" id="ARBA00023315"/>
    </source>
</evidence>
<dbReference type="InterPro" id="IPR014030">
    <property type="entry name" value="Ketoacyl_synth_N"/>
</dbReference>
<dbReference type="NCBIfam" id="NF005935">
    <property type="entry name" value="PRK07967.1"/>
    <property type="match status" value="1"/>
</dbReference>
<feature type="domain" description="Ketosynthase family 3 (KS3)" evidence="19">
    <location>
        <begin position="1"/>
        <end position="406"/>
    </location>
</feature>
<dbReference type="Pfam" id="PF02801">
    <property type="entry name" value="Ketoacyl-synt_C"/>
    <property type="match status" value="1"/>
</dbReference>
<organism evidence="20 21">
    <name type="scientific">Riesia pediculicola (strain USDA)</name>
    <dbReference type="NCBI Taxonomy" id="515618"/>
    <lineage>
        <taxon>Bacteria</taxon>
        <taxon>Pseudomonadati</taxon>
        <taxon>Pseudomonadota</taxon>
        <taxon>Gammaproteobacteria</taxon>
        <taxon>Enterobacterales</taxon>
        <taxon>Enterobacteriaceae</taxon>
        <taxon>Candidatus Riesia</taxon>
    </lineage>
</organism>
<evidence type="ECO:0000256" key="1">
    <source>
        <dbReference type="ARBA" id="ARBA00004496"/>
    </source>
</evidence>
<evidence type="ECO:0000313" key="21">
    <source>
        <dbReference type="Proteomes" id="UP000001700"/>
    </source>
</evidence>
<dbReference type="InterPro" id="IPR018201">
    <property type="entry name" value="Ketoacyl_synth_AS"/>
</dbReference>
<dbReference type="GO" id="GO:0006633">
    <property type="term" value="P:fatty acid biosynthetic process"/>
    <property type="evidence" value="ECO:0007669"/>
    <property type="project" value="UniProtKB-UniPathway"/>
</dbReference>
<dbReference type="PANTHER" id="PTHR11712:SF306">
    <property type="entry name" value="3-OXOACYL-[ACYL-CARRIER-PROTEIN] SYNTHASE 1"/>
    <property type="match status" value="1"/>
</dbReference>
<evidence type="ECO:0000256" key="7">
    <source>
        <dbReference type="ARBA" id="ARBA00022516"/>
    </source>
</evidence>
<dbReference type="KEGG" id="rip:RIEPE_0502"/>
<keyword evidence="7" id="KW-0444">Lipid biosynthesis</keyword>
<dbReference type="EC" id="2.3.1.41" evidence="5"/>
<dbReference type="OrthoDB" id="9808669at2"/>
<name>D4G8T0_RIEPU</name>
<dbReference type="Gene3D" id="3.40.47.10">
    <property type="match status" value="1"/>
</dbReference>
<comment type="pathway">
    <text evidence="2">Lipid metabolism; fatty acid biosynthesis.</text>
</comment>
<dbReference type="Pfam" id="PF00109">
    <property type="entry name" value="ketoacyl-synt"/>
    <property type="match status" value="1"/>
</dbReference>
<dbReference type="InterPro" id="IPR020841">
    <property type="entry name" value="PKS_Beta-ketoAc_synthase_dom"/>
</dbReference>
<dbReference type="EMBL" id="CP001085">
    <property type="protein sequence ID" value="ADD79936.1"/>
    <property type="molecule type" value="Genomic_DNA"/>
</dbReference>
<keyword evidence="6" id="KW-0963">Cytoplasm</keyword>
<evidence type="ECO:0000313" key="20">
    <source>
        <dbReference type="EMBL" id="ADD79936.1"/>
    </source>
</evidence>
<dbReference type="Proteomes" id="UP000001700">
    <property type="component" value="Chromosome"/>
</dbReference>
<comment type="catalytic activity">
    <reaction evidence="17">
        <text>a fatty acyl-[ACP] + malonyl-[ACP] + H(+) = a 3-oxoacyl-[ACP] + holo-[ACP] + CO2</text>
        <dbReference type="Rhea" id="RHEA:22836"/>
        <dbReference type="Rhea" id="RHEA-COMP:9623"/>
        <dbReference type="Rhea" id="RHEA-COMP:9685"/>
        <dbReference type="Rhea" id="RHEA-COMP:9916"/>
        <dbReference type="Rhea" id="RHEA-COMP:14125"/>
        <dbReference type="ChEBI" id="CHEBI:15378"/>
        <dbReference type="ChEBI" id="CHEBI:16526"/>
        <dbReference type="ChEBI" id="CHEBI:64479"/>
        <dbReference type="ChEBI" id="CHEBI:78449"/>
        <dbReference type="ChEBI" id="CHEBI:78776"/>
        <dbReference type="ChEBI" id="CHEBI:138651"/>
        <dbReference type="EC" id="2.3.1.41"/>
    </reaction>
    <physiologicalReaction direction="left-to-right" evidence="17">
        <dbReference type="Rhea" id="RHEA:22837"/>
    </physiologicalReaction>
</comment>
<dbReference type="GO" id="GO:0005829">
    <property type="term" value="C:cytosol"/>
    <property type="evidence" value="ECO:0007669"/>
    <property type="project" value="TreeGrafter"/>
</dbReference>
<reference evidence="20" key="1">
    <citation type="submission" date="2008-05" db="EMBL/GenBank/DDBJ databases">
        <title>Genome sequence of Riesia pediculicola USDA.</title>
        <authorList>
            <person name="Kirkness E.F."/>
        </authorList>
    </citation>
    <scope>NUCLEOTIDE SEQUENCE [LARGE SCALE GENOMIC DNA]</scope>
    <source>
        <strain evidence="20">USDA</strain>
    </source>
</reference>
<comment type="catalytic activity">
    <reaction evidence="16">
        <text>(3Z)-decenoyl-[ACP] + malonyl-[ACP] + H(+) = 3-oxo-(5Z)-dodecenoyl-[ACP] + holo-[ACP] + CO2</text>
        <dbReference type="Rhea" id="RHEA:54940"/>
        <dbReference type="Rhea" id="RHEA-COMP:9623"/>
        <dbReference type="Rhea" id="RHEA-COMP:9685"/>
        <dbReference type="Rhea" id="RHEA-COMP:9927"/>
        <dbReference type="Rhea" id="RHEA-COMP:14042"/>
        <dbReference type="ChEBI" id="CHEBI:15378"/>
        <dbReference type="ChEBI" id="CHEBI:16526"/>
        <dbReference type="ChEBI" id="CHEBI:64479"/>
        <dbReference type="ChEBI" id="CHEBI:78449"/>
        <dbReference type="ChEBI" id="CHEBI:78798"/>
        <dbReference type="ChEBI" id="CHEBI:138410"/>
    </reaction>
    <physiologicalReaction direction="left-to-right" evidence="16">
        <dbReference type="Rhea" id="RHEA:54941"/>
    </physiologicalReaction>
</comment>
<evidence type="ECO:0000256" key="5">
    <source>
        <dbReference type="ARBA" id="ARBA00013191"/>
    </source>
</evidence>
<evidence type="ECO:0000256" key="9">
    <source>
        <dbReference type="ARBA" id="ARBA00022832"/>
    </source>
</evidence>
<dbReference type="eggNOG" id="COG0304">
    <property type="taxonomic scope" value="Bacteria"/>
</dbReference>
<dbReference type="PROSITE" id="PS52004">
    <property type="entry name" value="KS3_2"/>
    <property type="match status" value="1"/>
</dbReference>
<sequence>MRRAVITGIGIISSIGNNQKEVLHSLRFGKSGIQFSEEFKSAGLRSCVWGGIKIDRQKIRKKIHRKVLRFMSDCSIYTYLAMQEAILDSQLSHDQISHIRTGIVVGSGGGSPYHQVAGSDIMRKRGLRGIGPYMVTKAMASGISACLAVPFKIKGVNYSISSACSTSAHCVGHALELIQLNKQDIVFAGGGEELSWQLTCEFDAMGALSTKYNHIPEKASRPYDEGRDGFVISGGGGIVVVEELFHALSRGANIYAEITGYGATSDGYDMVSPSGEGAERCMKMALCNKKKGAIDYLNTHGTSTLIGDIKELDAIRKVFGKNNLPLISSTKSITGHSLGAAGVHEIIYSLIMLKYGFVSPSINIDELDKNAKDMNIVTEYFEKEMNSVMSNSFGFGGTNASILMEKYSFPTIDK</sequence>
<dbReference type="HOGENOM" id="CLU_000022_69_2_6"/>
<evidence type="ECO:0000256" key="2">
    <source>
        <dbReference type="ARBA" id="ARBA00005194"/>
    </source>
</evidence>
<dbReference type="GO" id="GO:0004315">
    <property type="term" value="F:3-oxoacyl-[acyl-carrier-protein] synthase activity"/>
    <property type="evidence" value="ECO:0007669"/>
    <property type="project" value="UniProtKB-EC"/>
</dbReference>
<dbReference type="SUPFAM" id="SSF53901">
    <property type="entry name" value="Thiolase-like"/>
    <property type="match status" value="2"/>
</dbReference>